<protein>
    <submittedName>
        <fullName evidence="2">Uncharacterized protein</fullName>
    </submittedName>
</protein>
<dbReference type="EMBL" id="CAXHTB010000020">
    <property type="protein sequence ID" value="CAL0327773.1"/>
    <property type="molecule type" value="Genomic_DNA"/>
</dbReference>
<proteinExistence type="predicted"/>
<dbReference type="AlphaFoldDB" id="A0AAV1Y1J0"/>
<evidence type="ECO:0000256" key="1">
    <source>
        <dbReference type="SAM" id="MobiDB-lite"/>
    </source>
</evidence>
<feature type="region of interest" description="Disordered" evidence="1">
    <location>
        <begin position="27"/>
        <end position="72"/>
    </location>
</feature>
<accession>A0AAV1Y1J0</accession>
<organism evidence="2 3">
    <name type="scientific">Lupinus luteus</name>
    <name type="common">European yellow lupine</name>
    <dbReference type="NCBI Taxonomy" id="3873"/>
    <lineage>
        <taxon>Eukaryota</taxon>
        <taxon>Viridiplantae</taxon>
        <taxon>Streptophyta</taxon>
        <taxon>Embryophyta</taxon>
        <taxon>Tracheophyta</taxon>
        <taxon>Spermatophyta</taxon>
        <taxon>Magnoliopsida</taxon>
        <taxon>eudicotyledons</taxon>
        <taxon>Gunneridae</taxon>
        <taxon>Pentapetalae</taxon>
        <taxon>rosids</taxon>
        <taxon>fabids</taxon>
        <taxon>Fabales</taxon>
        <taxon>Fabaceae</taxon>
        <taxon>Papilionoideae</taxon>
        <taxon>50 kb inversion clade</taxon>
        <taxon>genistoids sensu lato</taxon>
        <taxon>core genistoids</taxon>
        <taxon>Genisteae</taxon>
        <taxon>Lupinus</taxon>
    </lineage>
</organism>
<dbReference type="PANTHER" id="PTHR35986:SF1">
    <property type="entry name" value="OS10G0430800 PROTEIN"/>
    <property type="match status" value="1"/>
</dbReference>
<keyword evidence="3" id="KW-1185">Reference proteome</keyword>
<dbReference type="PANTHER" id="PTHR35986">
    <property type="entry name" value="EXPRESSED PROTEIN"/>
    <property type="match status" value="1"/>
</dbReference>
<dbReference type="Proteomes" id="UP001497480">
    <property type="component" value="Unassembled WGS sequence"/>
</dbReference>
<reference evidence="2 3" key="1">
    <citation type="submission" date="2024-03" db="EMBL/GenBank/DDBJ databases">
        <authorList>
            <person name="Martinez-Hernandez J."/>
        </authorList>
    </citation>
    <scope>NUCLEOTIDE SEQUENCE [LARGE SCALE GENOMIC DNA]</scope>
</reference>
<comment type="caution">
    <text evidence="2">The sequence shown here is derived from an EMBL/GenBank/DDBJ whole genome shotgun (WGS) entry which is preliminary data.</text>
</comment>
<gene>
    <name evidence="2" type="ORF">LLUT_LOCUS28833</name>
</gene>
<evidence type="ECO:0000313" key="3">
    <source>
        <dbReference type="Proteomes" id="UP001497480"/>
    </source>
</evidence>
<sequence>MALKTEAAPDTMAELDPLDFLFGYGSPVEEIHYPNTPDKPSETHNRKHRRSHRRHQMRNPDDLSNFRHATSL</sequence>
<feature type="compositionally biased region" description="Basic residues" evidence="1">
    <location>
        <begin position="45"/>
        <end position="57"/>
    </location>
</feature>
<name>A0AAV1Y1J0_LUPLU</name>
<evidence type="ECO:0000313" key="2">
    <source>
        <dbReference type="EMBL" id="CAL0327773.1"/>
    </source>
</evidence>